<evidence type="ECO:0000256" key="1">
    <source>
        <dbReference type="SAM" id="MobiDB-lite"/>
    </source>
</evidence>
<name>A0A0D2KHK9_9CHLO</name>
<dbReference type="KEGG" id="mng:MNEG_12665"/>
<feature type="chain" id="PRO_5002262736" description="Secreted protein" evidence="2">
    <location>
        <begin position="24"/>
        <end position="74"/>
    </location>
</feature>
<sequence length="74" mass="7122">MARALFMAVAALAVFVLVTPALAARDLKTVSPVVGSVTGAVGGLLTGGSLPTLPTGSLPTLPTGVPTLPALPTG</sequence>
<feature type="signal peptide" evidence="2">
    <location>
        <begin position="1"/>
        <end position="23"/>
    </location>
</feature>
<evidence type="ECO:0008006" key="5">
    <source>
        <dbReference type="Google" id="ProtNLM"/>
    </source>
</evidence>
<organism evidence="3 4">
    <name type="scientific">Monoraphidium neglectum</name>
    <dbReference type="NCBI Taxonomy" id="145388"/>
    <lineage>
        <taxon>Eukaryota</taxon>
        <taxon>Viridiplantae</taxon>
        <taxon>Chlorophyta</taxon>
        <taxon>core chlorophytes</taxon>
        <taxon>Chlorophyceae</taxon>
        <taxon>CS clade</taxon>
        <taxon>Sphaeropleales</taxon>
        <taxon>Selenastraceae</taxon>
        <taxon>Monoraphidium</taxon>
    </lineage>
</organism>
<evidence type="ECO:0000313" key="4">
    <source>
        <dbReference type="Proteomes" id="UP000054498"/>
    </source>
</evidence>
<proteinExistence type="predicted"/>
<feature type="non-terminal residue" evidence="3">
    <location>
        <position position="74"/>
    </location>
</feature>
<accession>A0A0D2KHK9</accession>
<dbReference type="Proteomes" id="UP000054498">
    <property type="component" value="Unassembled WGS sequence"/>
</dbReference>
<feature type="region of interest" description="Disordered" evidence="1">
    <location>
        <begin position="53"/>
        <end position="74"/>
    </location>
</feature>
<dbReference type="RefSeq" id="XP_013894318.1">
    <property type="nucleotide sequence ID" value="XM_014038864.1"/>
</dbReference>
<evidence type="ECO:0000256" key="2">
    <source>
        <dbReference type="SAM" id="SignalP"/>
    </source>
</evidence>
<gene>
    <name evidence="3" type="ORF">MNEG_12665</name>
</gene>
<protein>
    <recommendedName>
        <fullName evidence="5">Secreted protein</fullName>
    </recommendedName>
</protein>
<dbReference type="AlphaFoldDB" id="A0A0D2KHK9"/>
<dbReference type="GeneID" id="25730050"/>
<keyword evidence="4" id="KW-1185">Reference proteome</keyword>
<evidence type="ECO:0000313" key="3">
    <source>
        <dbReference type="EMBL" id="KIY95298.1"/>
    </source>
</evidence>
<dbReference type="EMBL" id="KK103582">
    <property type="protein sequence ID" value="KIY95298.1"/>
    <property type="molecule type" value="Genomic_DNA"/>
</dbReference>
<keyword evidence="2" id="KW-0732">Signal</keyword>
<reference evidence="3 4" key="1">
    <citation type="journal article" date="2013" name="BMC Genomics">
        <title>Reconstruction of the lipid metabolism for the microalga Monoraphidium neglectum from its genome sequence reveals characteristics suitable for biofuel production.</title>
        <authorList>
            <person name="Bogen C."/>
            <person name="Al-Dilaimi A."/>
            <person name="Albersmeier A."/>
            <person name="Wichmann J."/>
            <person name="Grundmann M."/>
            <person name="Rupp O."/>
            <person name="Lauersen K.J."/>
            <person name="Blifernez-Klassen O."/>
            <person name="Kalinowski J."/>
            <person name="Goesmann A."/>
            <person name="Mussgnug J.H."/>
            <person name="Kruse O."/>
        </authorList>
    </citation>
    <scope>NUCLEOTIDE SEQUENCE [LARGE SCALE GENOMIC DNA]</scope>
    <source>
        <strain evidence="3 4">SAG 48.87</strain>
    </source>
</reference>